<dbReference type="Proteomes" id="UP000184782">
    <property type="component" value="Unassembled WGS sequence"/>
</dbReference>
<reference evidence="2" key="1">
    <citation type="submission" date="2016-12" db="EMBL/GenBank/DDBJ databases">
        <authorList>
            <person name="Varghese N."/>
            <person name="Submissions S."/>
        </authorList>
    </citation>
    <scope>NUCLEOTIDE SEQUENCE [LARGE SCALE GENOMIC DNA]</scope>
    <source>
        <strain evidence="2">DSM 16779</strain>
    </source>
</reference>
<dbReference type="AlphaFoldDB" id="A0A1N6E886"/>
<keyword evidence="2" id="KW-1185">Reference proteome</keyword>
<gene>
    <name evidence="1" type="ORF">SAMN05421769_0001</name>
</gene>
<feature type="non-terminal residue" evidence="1">
    <location>
        <position position="1"/>
    </location>
</feature>
<accession>A0A1N6E886</accession>
<protein>
    <submittedName>
        <fullName evidence="1">Uncharacterized protein</fullName>
    </submittedName>
</protein>
<name>A0A1N6E886_9FLAO</name>
<evidence type="ECO:0000313" key="2">
    <source>
        <dbReference type="Proteomes" id="UP000184782"/>
    </source>
</evidence>
<proteinExistence type="predicted"/>
<evidence type="ECO:0000313" key="1">
    <source>
        <dbReference type="EMBL" id="SIN79181.1"/>
    </source>
</evidence>
<organism evidence="1 2">
    <name type="scientific">Chryseobacterium scophthalmum</name>
    <dbReference type="NCBI Taxonomy" id="59733"/>
    <lineage>
        <taxon>Bacteria</taxon>
        <taxon>Pseudomonadati</taxon>
        <taxon>Bacteroidota</taxon>
        <taxon>Flavobacteriia</taxon>
        <taxon>Flavobacteriales</taxon>
        <taxon>Weeksellaceae</taxon>
        <taxon>Chryseobacterium group</taxon>
        <taxon>Chryseobacterium</taxon>
    </lineage>
</organism>
<sequence>LSEYSYEIIAKNSVNHQSLYAEFSSPDSSDYPAT</sequence>
<dbReference type="EMBL" id="FSRQ01000001">
    <property type="protein sequence ID" value="SIN79181.1"/>
    <property type="molecule type" value="Genomic_DNA"/>
</dbReference>